<gene>
    <name evidence="1" type="ORF">S06H3_67006</name>
</gene>
<sequence>TIFYEYMIETAKLAQEKGLKNIYVTSGYINPEPLREL</sequence>
<comment type="caution">
    <text evidence="1">The sequence shown here is derived from an EMBL/GenBank/DDBJ whole genome shotgun (WGS) entry which is preliminary data.</text>
</comment>
<evidence type="ECO:0008006" key="2">
    <source>
        <dbReference type="Google" id="ProtNLM"/>
    </source>
</evidence>
<accession>X1R6Q4</accession>
<reference evidence="1" key="1">
    <citation type="journal article" date="2014" name="Front. Microbiol.">
        <title>High frequency of phylogenetically diverse reductive dehalogenase-homologous genes in deep subseafloor sedimentary metagenomes.</title>
        <authorList>
            <person name="Kawai M."/>
            <person name="Futagami T."/>
            <person name="Toyoda A."/>
            <person name="Takaki Y."/>
            <person name="Nishi S."/>
            <person name="Hori S."/>
            <person name="Arai W."/>
            <person name="Tsubouchi T."/>
            <person name="Morono Y."/>
            <person name="Uchiyama I."/>
            <person name="Ito T."/>
            <person name="Fujiyama A."/>
            <person name="Inagaki F."/>
            <person name="Takami H."/>
        </authorList>
    </citation>
    <scope>NUCLEOTIDE SEQUENCE</scope>
    <source>
        <strain evidence="1">Expedition CK06-06</strain>
    </source>
</reference>
<protein>
    <recommendedName>
        <fullName evidence="2">Radical SAM protein</fullName>
    </recommendedName>
</protein>
<proteinExistence type="predicted"/>
<feature type="non-terminal residue" evidence="1">
    <location>
        <position position="37"/>
    </location>
</feature>
<name>X1R6Q4_9ZZZZ</name>
<evidence type="ECO:0000313" key="1">
    <source>
        <dbReference type="EMBL" id="GAI62701.1"/>
    </source>
</evidence>
<organism evidence="1">
    <name type="scientific">marine sediment metagenome</name>
    <dbReference type="NCBI Taxonomy" id="412755"/>
    <lineage>
        <taxon>unclassified sequences</taxon>
        <taxon>metagenomes</taxon>
        <taxon>ecological metagenomes</taxon>
    </lineage>
</organism>
<dbReference type="AlphaFoldDB" id="X1R6Q4"/>
<feature type="non-terminal residue" evidence="1">
    <location>
        <position position="1"/>
    </location>
</feature>
<dbReference type="EMBL" id="BARV01046056">
    <property type="protein sequence ID" value="GAI62701.1"/>
    <property type="molecule type" value="Genomic_DNA"/>
</dbReference>